<gene>
    <name evidence="1" type="ORF">S1_00019</name>
</gene>
<organism evidence="1 2">
    <name type="scientific">Ralstonia phage Adzire</name>
    <dbReference type="NCBI Taxonomy" id="2759711"/>
    <lineage>
        <taxon>Viruses</taxon>
        <taxon>Duplodnaviria</taxon>
        <taxon>Heunggongvirae</taxon>
        <taxon>Uroviricota</taxon>
        <taxon>Caudoviricetes</taxon>
        <taxon>Bakolyvirus</taxon>
        <taxon>Bakolyvirus simangalove</taxon>
    </lineage>
</organism>
<accession>A0A7G5B7R3</accession>
<evidence type="ECO:0000313" key="2">
    <source>
        <dbReference type="Proteomes" id="UP000515295"/>
    </source>
</evidence>
<sequence>MSCVTRRGLRFPKVTSAEVKVGVLEGSTYPPETLTDAKTGKKYTDPRAGMPVAAIAAGNEFGTEKNPHARPFFGNTVAAKKKTWADDIAKLLRGGVKVPTALGIMGTRMRDDVQDTINKWPADNSPEWAAKKGFNKGLVHTANLLRSIDYEVKS</sequence>
<name>A0A7G5B7R3_9CAUD</name>
<reference evidence="1 2" key="1">
    <citation type="submission" date="2020-07" db="EMBL/GenBank/DDBJ databases">
        <title>Ralstonia phages.</title>
        <authorList>
            <person name="Trotereau A."/>
            <person name="Boyer C."/>
            <person name="Torres-Barcelo C."/>
        </authorList>
    </citation>
    <scope>NUCLEOTIDE SEQUENCE [LARGE SCALE GENOMIC DNA]</scope>
</reference>
<protein>
    <submittedName>
        <fullName evidence="1">Neck protein 1</fullName>
    </submittedName>
</protein>
<evidence type="ECO:0000313" key="1">
    <source>
        <dbReference type="EMBL" id="QMV32336.1"/>
    </source>
</evidence>
<proteinExistence type="predicted"/>
<dbReference type="EMBL" id="MT740725">
    <property type="protein sequence ID" value="QMV32336.1"/>
    <property type="molecule type" value="Genomic_DNA"/>
</dbReference>
<dbReference type="Proteomes" id="UP000515295">
    <property type="component" value="Segment"/>
</dbReference>